<dbReference type="Proteomes" id="UP001162001">
    <property type="component" value="Segment"/>
</dbReference>
<evidence type="ECO:0000313" key="3">
    <source>
        <dbReference type="Proteomes" id="UP001162001"/>
    </source>
</evidence>
<keyword evidence="3" id="KW-1185">Reference proteome</keyword>
<protein>
    <submittedName>
        <fullName evidence="2">Uncharacterized protein</fullName>
    </submittedName>
</protein>
<feature type="compositionally biased region" description="Low complexity" evidence="1">
    <location>
        <begin position="8"/>
        <end position="22"/>
    </location>
</feature>
<evidence type="ECO:0000313" key="2">
    <source>
        <dbReference type="EMBL" id="QKF93494.1"/>
    </source>
</evidence>
<reference evidence="2 3" key="1">
    <citation type="submission" date="2020-04" db="EMBL/GenBank/DDBJ databases">
        <title>Advantages and limits of metagenomic assembly and binning of a giant virus.</title>
        <authorList>
            <person name="Schulz F."/>
            <person name="Andreani J."/>
            <person name="Francis R."/>
            <person name="Boudjemaa H."/>
            <person name="Bou Khalil J.Y."/>
            <person name="Lee J."/>
            <person name="La Scola B."/>
            <person name="Woyke T."/>
        </authorList>
    </citation>
    <scope>NUCLEOTIDE SEQUENCE [LARGE SCALE GENOMIC DNA]</scope>
    <source>
        <strain evidence="2 3">FV1/VV64</strain>
    </source>
</reference>
<accession>A0A7D3UUV0</accession>
<feature type="region of interest" description="Disordered" evidence="1">
    <location>
        <begin position="1"/>
        <end position="31"/>
    </location>
</feature>
<evidence type="ECO:0000256" key="1">
    <source>
        <dbReference type="SAM" id="MobiDB-lite"/>
    </source>
</evidence>
<name>A0A7D3UUV0_9VIRU</name>
<proteinExistence type="predicted"/>
<gene>
    <name evidence="2" type="ORF">Fadolivirus_1_36</name>
</gene>
<sequence length="167" mass="19022">MQSDEDPYQAMPAPKAPAAATPIGTGKKKPEYPFGLKKNEYEKLKKLPSVTNWHAKMNKKRNYGLVIEYWHATGPAEMNKNGYLKSSGFGYSGGAKSSVAQKFEMNDYDVTDIHFDEDCDSWIFKDKEGKFHRMAWPNAYRNENYPHHESRKEVDDIIAGCNGVTIH</sequence>
<dbReference type="EMBL" id="MT418680">
    <property type="protein sequence ID" value="QKF93494.1"/>
    <property type="molecule type" value="Genomic_DNA"/>
</dbReference>
<organism evidence="2 3">
    <name type="scientific">Fadolivirus FV1/VV64</name>
    <dbReference type="NCBI Taxonomy" id="3070911"/>
    <lineage>
        <taxon>Viruses</taxon>
        <taxon>Varidnaviria</taxon>
        <taxon>Bamfordvirae</taxon>
        <taxon>Nucleocytoviricota</taxon>
        <taxon>Megaviricetes</taxon>
        <taxon>Imitervirales</taxon>
        <taxon>Mimiviridae</taxon>
        <taxon>Klosneuvirinae</taxon>
        <taxon>Fadolivirus</taxon>
        <taxon>Fadolivirus algeromassiliense</taxon>
    </lineage>
</organism>